<dbReference type="PANTHER" id="PTHR43537:SF45">
    <property type="entry name" value="GNTR FAMILY REGULATORY PROTEIN"/>
    <property type="match status" value="1"/>
</dbReference>
<dbReference type="EMBL" id="FOFA01000012">
    <property type="protein sequence ID" value="SER29754.1"/>
    <property type="molecule type" value="Genomic_DNA"/>
</dbReference>
<dbReference type="OrthoDB" id="8663149at2"/>
<dbReference type="PROSITE" id="PS50949">
    <property type="entry name" value="HTH_GNTR"/>
    <property type="match status" value="1"/>
</dbReference>
<evidence type="ECO:0000313" key="5">
    <source>
        <dbReference type="EMBL" id="SER29754.1"/>
    </source>
</evidence>
<dbReference type="SUPFAM" id="SSF48008">
    <property type="entry name" value="GntR ligand-binding domain-like"/>
    <property type="match status" value="1"/>
</dbReference>
<keyword evidence="1" id="KW-0805">Transcription regulation</keyword>
<dbReference type="InterPro" id="IPR011711">
    <property type="entry name" value="GntR_C"/>
</dbReference>
<dbReference type="Gene3D" id="1.10.10.10">
    <property type="entry name" value="Winged helix-like DNA-binding domain superfamily/Winged helix DNA-binding domain"/>
    <property type="match status" value="1"/>
</dbReference>
<dbReference type="GO" id="GO:0003677">
    <property type="term" value="F:DNA binding"/>
    <property type="evidence" value="ECO:0007669"/>
    <property type="project" value="UniProtKB-KW"/>
</dbReference>
<dbReference type="InterPro" id="IPR036388">
    <property type="entry name" value="WH-like_DNA-bd_sf"/>
</dbReference>
<dbReference type="GO" id="GO:0003700">
    <property type="term" value="F:DNA-binding transcription factor activity"/>
    <property type="evidence" value="ECO:0007669"/>
    <property type="project" value="InterPro"/>
</dbReference>
<keyword evidence="6" id="KW-1185">Reference proteome</keyword>
<dbReference type="InterPro" id="IPR000524">
    <property type="entry name" value="Tscrpt_reg_HTH_GntR"/>
</dbReference>
<dbReference type="Gene3D" id="1.20.120.530">
    <property type="entry name" value="GntR ligand-binding domain-like"/>
    <property type="match status" value="1"/>
</dbReference>
<reference evidence="6" key="1">
    <citation type="submission" date="2016-10" db="EMBL/GenBank/DDBJ databases">
        <authorList>
            <person name="Varghese N."/>
            <person name="Submissions S."/>
        </authorList>
    </citation>
    <scope>NUCLEOTIDE SEQUENCE [LARGE SCALE GENOMIC DNA]</scope>
    <source>
        <strain evidence="6">CGMCC 4.6856</strain>
    </source>
</reference>
<evidence type="ECO:0000256" key="3">
    <source>
        <dbReference type="ARBA" id="ARBA00023163"/>
    </source>
</evidence>
<dbReference type="PANTHER" id="PTHR43537">
    <property type="entry name" value="TRANSCRIPTIONAL REGULATOR, GNTR FAMILY"/>
    <property type="match status" value="1"/>
</dbReference>
<dbReference type="Proteomes" id="UP000198504">
    <property type="component" value="Unassembled WGS sequence"/>
</dbReference>
<dbReference type="InterPro" id="IPR008920">
    <property type="entry name" value="TF_FadR/GntR_C"/>
</dbReference>
<dbReference type="SMART" id="SM00895">
    <property type="entry name" value="FCD"/>
    <property type="match status" value="1"/>
</dbReference>
<dbReference type="RefSeq" id="WP_091186280.1">
    <property type="nucleotide sequence ID" value="NZ_FOFA01000012.1"/>
</dbReference>
<evidence type="ECO:0000256" key="2">
    <source>
        <dbReference type="ARBA" id="ARBA00023125"/>
    </source>
</evidence>
<accession>A0A1H9N1D9</accession>
<keyword evidence="3" id="KW-0804">Transcription</keyword>
<evidence type="ECO:0000313" key="6">
    <source>
        <dbReference type="Proteomes" id="UP000198504"/>
    </source>
</evidence>
<dbReference type="Pfam" id="PF07729">
    <property type="entry name" value="FCD"/>
    <property type="match status" value="1"/>
</dbReference>
<gene>
    <name evidence="5" type="ORF">SAMN05421756_11245</name>
</gene>
<name>A0A1H9N1D9_9ACTN</name>
<organism evidence="5 6">
    <name type="scientific">Microlunatus flavus</name>
    <dbReference type="NCBI Taxonomy" id="1036181"/>
    <lineage>
        <taxon>Bacteria</taxon>
        <taxon>Bacillati</taxon>
        <taxon>Actinomycetota</taxon>
        <taxon>Actinomycetes</taxon>
        <taxon>Propionibacteriales</taxon>
        <taxon>Propionibacteriaceae</taxon>
        <taxon>Microlunatus</taxon>
    </lineage>
</organism>
<dbReference type="SUPFAM" id="SSF46785">
    <property type="entry name" value="Winged helix' DNA-binding domain"/>
    <property type="match status" value="1"/>
</dbReference>
<feature type="domain" description="HTH gntR-type" evidence="4">
    <location>
        <begin position="12"/>
        <end position="79"/>
    </location>
</feature>
<evidence type="ECO:0000259" key="4">
    <source>
        <dbReference type="PROSITE" id="PS50949"/>
    </source>
</evidence>
<dbReference type="AlphaFoldDB" id="A0A1H9N1D9"/>
<dbReference type="STRING" id="1036181.SAMN05421756_11245"/>
<dbReference type="PRINTS" id="PR00035">
    <property type="entry name" value="HTHGNTR"/>
</dbReference>
<proteinExistence type="predicted"/>
<dbReference type="InterPro" id="IPR036390">
    <property type="entry name" value="WH_DNA-bd_sf"/>
</dbReference>
<keyword evidence="2 5" id="KW-0238">DNA-binding</keyword>
<dbReference type="Pfam" id="PF00392">
    <property type="entry name" value="GntR"/>
    <property type="match status" value="1"/>
</dbReference>
<evidence type="ECO:0000256" key="1">
    <source>
        <dbReference type="ARBA" id="ARBA00023015"/>
    </source>
</evidence>
<protein>
    <submittedName>
        <fullName evidence="5">DNA-binding transcriptional regulator, GntR family</fullName>
    </submittedName>
</protein>
<dbReference type="CDD" id="cd07377">
    <property type="entry name" value="WHTH_GntR"/>
    <property type="match status" value="1"/>
</dbReference>
<sequence>MDVALPPEATAPRLREVVAAELRRLILAGHLVPGDRVVEDRLAEQLGVSRNPVREAIRVLEAEGFVNTTARRGAVVATLDDQQADDMFEVRLALEPLGARLAARASEPHAVRRMRQVLDEAQDRSADRDLDHLADLHSELHSIIFEMTGNAYLVGIAIPMVKRGQWLLRQKSPLRDPRAWAQHHDIIAAIEVGDPDLAEAEARRHVLTMRHELRATASPEPTAAP</sequence>
<dbReference type="SMART" id="SM00345">
    <property type="entry name" value="HTH_GNTR"/>
    <property type="match status" value="1"/>
</dbReference>